<dbReference type="CDD" id="cd08704">
    <property type="entry name" value="Met_tRNA_FMT_C"/>
    <property type="match status" value="1"/>
</dbReference>
<comment type="catalytic activity">
    <reaction evidence="5">
        <text>L-methionyl-tRNA(fMet) + (6R)-10-formyltetrahydrofolate = N-formyl-L-methionyl-tRNA(fMet) + (6S)-5,6,7,8-tetrahydrofolate + H(+)</text>
        <dbReference type="Rhea" id="RHEA:24380"/>
        <dbReference type="Rhea" id="RHEA-COMP:9952"/>
        <dbReference type="Rhea" id="RHEA-COMP:9953"/>
        <dbReference type="ChEBI" id="CHEBI:15378"/>
        <dbReference type="ChEBI" id="CHEBI:57453"/>
        <dbReference type="ChEBI" id="CHEBI:78530"/>
        <dbReference type="ChEBI" id="CHEBI:78844"/>
        <dbReference type="ChEBI" id="CHEBI:195366"/>
        <dbReference type="EC" id="2.1.2.9"/>
    </reaction>
</comment>
<dbReference type="Proteomes" id="UP000008907">
    <property type="component" value="Chromosome"/>
</dbReference>
<reference evidence="8 9" key="1">
    <citation type="journal article" date="2011" name="J. Bacteriol.">
        <title>Genome Sequence of Mycoplasma putrefaciens Type Strain KS1.</title>
        <authorList>
            <person name="Calcutt M.J."/>
            <person name="Foecking M.F."/>
        </authorList>
    </citation>
    <scope>NUCLEOTIDE SEQUENCE [LARGE SCALE GENOMIC DNA]</scope>
    <source>
        <strain evidence="9">ATCC 15718 / NCTC 10155 / C30 KS-1 / KS-1</strain>
    </source>
</reference>
<feature type="domain" description="Formyl transferase N-terminal" evidence="6">
    <location>
        <begin position="9"/>
        <end position="179"/>
    </location>
</feature>
<dbReference type="RefSeq" id="WP_014035047.1">
    <property type="nucleotide sequence ID" value="NC_015946.1"/>
</dbReference>
<feature type="binding site" evidence="5">
    <location>
        <begin position="114"/>
        <end position="117"/>
    </location>
    <ligand>
        <name>(6S)-5,6,7,8-tetrahydrofolate</name>
        <dbReference type="ChEBI" id="CHEBI:57453"/>
    </ligand>
</feature>
<evidence type="ECO:0000256" key="2">
    <source>
        <dbReference type="ARBA" id="ARBA00012261"/>
    </source>
</evidence>
<feature type="domain" description="Formyl transferase C-terminal" evidence="7">
    <location>
        <begin position="208"/>
        <end position="304"/>
    </location>
</feature>
<evidence type="ECO:0000259" key="7">
    <source>
        <dbReference type="Pfam" id="PF02911"/>
    </source>
</evidence>
<dbReference type="PANTHER" id="PTHR11138">
    <property type="entry name" value="METHIONYL-TRNA FORMYLTRANSFERASE"/>
    <property type="match status" value="1"/>
</dbReference>
<dbReference type="InterPro" id="IPR002376">
    <property type="entry name" value="Formyl_transf_N"/>
</dbReference>
<dbReference type="InterPro" id="IPR011034">
    <property type="entry name" value="Formyl_transferase-like_C_sf"/>
</dbReference>
<dbReference type="Gene3D" id="3.40.50.12230">
    <property type="match status" value="1"/>
</dbReference>
<comment type="function">
    <text evidence="5">Attaches a formyl group to the free amino group of methionyl-tRNA(fMet). The formyl group appears to play a dual role in the initiator identity of N-formylmethionyl-tRNA by promoting its recognition by IF2 and preventing the misappropriation of this tRNA by the elongation apparatus.</text>
</comment>
<organism evidence="8 9">
    <name type="scientific">Mycoplasma putrefaciens (strain ATCC 15718 / NCTC 10155 / C30 KS-1 / KS-1)</name>
    <dbReference type="NCBI Taxonomy" id="743965"/>
    <lineage>
        <taxon>Bacteria</taxon>
        <taxon>Bacillati</taxon>
        <taxon>Mycoplasmatota</taxon>
        <taxon>Mollicutes</taxon>
        <taxon>Mycoplasmataceae</taxon>
        <taxon>Mycoplasma</taxon>
    </lineage>
</organism>
<dbReference type="EMBL" id="CP003021">
    <property type="protein sequence ID" value="AEM68691.1"/>
    <property type="molecule type" value="Genomic_DNA"/>
</dbReference>
<evidence type="ECO:0000259" key="6">
    <source>
        <dbReference type="Pfam" id="PF00551"/>
    </source>
</evidence>
<sequence length="327" mass="36865">MTKNNKIKAVFCGTPEIGATVLKALTEIEQIEVILVISQPDKPQGRKKQLIPTAVKQTALAKDIKVIQPVKIVEAYDYLASLDFDLLITCAYGQFISTKILKLAKFDAINFHGSLLPKLRGGAPIQYAIRNGETKTGITIMKMIKEMDAGDYYVQEELEILPTDDAGSLFKKMADLAASMAKKYLVDIYNNKYCAIKQDPEKVSFCKNISSEEEQINWNDTAFNIFNLIRSLSPSPISYTTINQQRYKIKSSMITEIADKYNDVEPGTIIDINKQGIVVKTKDQAITILEIQRQGKKLQPANLYFLNNLTDLKINDIFDKNHQRSIK</sequence>
<dbReference type="InterPro" id="IPR036477">
    <property type="entry name" value="Formyl_transf_N_sf"/>
</dbReference>
<dbReference type="PROSITE" id="PS00373">
    <property type="entry name" value="GART"/>
    <property type="match status" value="1"/>
</dbReference>
<accession>A0A7U3ZSG9</accession>
<dbReference type="NCBIfam" id="TIGR00460">
    <property type="entry name" value="fmt"/>
    <property type="match status" value="1"/>
</dbReference>
<dbReference type="InterPro" id="IPR044135">
    <property type="entry name" value="Met-tRNA-FMT_C"/>
</dbReference>
<evidence type="ECO:0000313" key="9">
    <source>
        <dbReference type="Proteomes" id="UP000008907"/>
    </source>
</evidence>
<dbReference type="InterPro" id="IPR041711">
    <property type="entry name" value="Met-tRNA-FMT_N"/>
</dbReference>
<dbReference type="SUPFAM" id="SSF50486">
    <property type="entry name" value="FMT C-terminal domain-like"/>
    <property type="match status" value="1"/>
</dbReference>
<comment type="similarity">
    <text evidence="1 5">Belongs to the Fmt family.</text>
</comment>
<dbReference type="Pfam" id="PF00551">
    <property type="entry name" value="Formyl_trans_N"/>
    <property type="match status" value="1"/>
</dbReference>
<dbReference type="SUPFAM" id="SSF53328">
    <property type="entry name" value="Formyltransferase"/>
    <property type="match status" value="1"/>
</dbReference>
<dbReference type="InterPro" id="IPR005794">
    <property type="entry name" value="Fmt"/>
</dbReference>
<protein>
    <recommendedName>
        <fullName evidence="2 5">Methionyl-tRNA formyltransferase</fullName>
        <ecNumber evidence="2 5">2.1.2.9</ecNumber>
    </recommendedName>
</protein>
<dbReference type="EC" id="2.1.2.9" evidence="2 5"/>
<proteinExistence type="inferred from homology"/>
<gene>
    <name evidence="5 8" type="primary">fmt</name>
    <name evidence="8" type="ordered locus">MPUT_0313</name>
</gene>
<dbReference type="AlphaFoldDB" id="A0A7U3ZSG9"/>
<dbReference type="KEGG" id="mpf:MPUT_0313"/>
<dbReference type="GO" id="GO:0004479">
    <property type="term" value="F:methionyl-tRNA formyltransferase activity"/>
    <property type="evidence" value="ECO:0007669"/>
    <property type="project" value="UniProtKB-UniRule"/>
</dbReference>
<dbReference type="CDD" id="cd08646">
    <property type="entry name" value="FMT_core_Met-tRNA-FMT_N"/>
    <property type="match status" value="1"/>
</dbReference>
<keyword evidence="3 5" id="KW-0808">Transferase</keyword>
<evidence type="ECO:0000313" key="8">
    <source>
        <dbReference type="EMBL" id="AEM68691.1"/>
    </source>
</evidence>
<evidence type="ECO:0000256" key="1">
    <source>
        <dbReference type="ARBA" id="ARBA00010699"/>
    </source>
</evidence>
<dbReference type="InterPro" id="IPR005793">
    <property type="entry name" value="Formyl_trans_C"/>
</dbReference>
<evidence type="ECO:0000256" key="5">
    <source>
        <dbReference type="HAMAP-Rule" id="MF_00182"/>
    </source>
</evidence>
<dbReference type="InterPro" id="IPR001555">
    <property type="entry name" value="GART_AS"/>
</dbReference>
<evidence type="ECO:0000256" key="4">
    <source>
        <dbReference type="ARBA" id="ARBA00022917"/>
    </source>
</evidence>
<keyword evidence="4 5" id="KW-0648">Protein biosynthesis</keyword>
<dbReference type="HAMAP" id="MF_00182">
    <property type="entry name" value="Formyl_trans"/>
    <property type="match status" value="1"/>
</dbReference>
<evidence type="ECO:0000256" key="3">
    <source>
        <dbReference type="ARBA" id="ARBA00022679"/>
    </source>
</evidence>
<name>A0A7U3ZSG9_MYCPK</name>
<dbReference type="GO" id="GO:0005829">
    <property type="term" value="C:cytosol"/>
    <property type="evidence" value="ECO:0007669"/>
    <property type="project" value="TreeGrafter"/>
</dbReference>
<dbReference type="Pfam" id="PF02911">
    <property type="entry name" value="Formyl_trans_C"/>
    <property type="match status" value="1"/>
</dbReference>
<dbReference type="PANTHER" id="PTHR11138:SF5">
    <property type="entry name" value="METHIONYL-TRNA FORMYLTRANSFERASE, MITOCHONDRIAL"/>
    <property type="match status" value="1"/>
</dbReference>